<keyword evidence="3" id="KW-1185">Reference proteome</keyword>
<proteinExistence type="predicted"/>
<protein>
    <submittedName>
        <fullName evidence="2">Uncharacterized protein</fullName>
    </submittedName>
</protein>
<dbReference type="InParanoid" id="A0A1C7NP78"/>
<sequence length="168" mass="18680">MVVANALTQTHYYLWATYYFALAWPVLFAGIQLLDILSSIVDSMSQSSDEDTQRRLQKLYDASFKVRMIASISTICLFSFAIMKLIYGLFREQILTNQVSNLLFAIIWTFVPTLVALGLCLTVAFNPKAFSSPNLASVNNIGVIEVNEEDFESKTALTAAAVSNGHSY</sequence>
<gene>
    <name evidence="2" type="ORF">A0J61_01178</name>
</gene>
<comment type="caution">
    <text evidence="2">The sequence shown here is derived from an EMBL/GenBank/DDBJ whole genome shotgun (WGS) entry which is preliminary data.</text>
</comment>
<organism evidence="2 3">
    <name type="scientific">Choanephora cucurbitarum</name>
    <dbReference type="NCBI Taxonomy" id="101091"/>
    <lineage>
        <taxon>Eukaryota</taxon>
        <taxon>Fungi</taxon>
        <taxon>Fungi incertae sedis</taxon>
        <taxon>Mucoromycota</taxon>
        <taxon>Mucoromycotina</taxon>
        <taxon>Mucoromycetes</taxon>
        <taxon>Mucorales</taxon>
        <taxon>Mucorineae</taxon>
        <taxon>Choanephoraceae</taxon>
        <taxon>Choanephoroideae</taxon>
        <taxon>Choanephora</taxon>
    </lineage>
</organism>
<reference evidence="2 3" key="1">
    <citation type="submission" date="2016-03" db="EMBL/GenBank/DDBJ databases">
        <title>Choanephora cucurbitarum.</title>
        <authorList>
            <person name="Min B."/>
            <person name="Park H."/>
            <person name="Park J.-H."/>
            <person name="Shin H.-D."/>
            <person name="Choi I.-G."/>
        </authorList>
    </citation>
    <scope>NUCLEOTIDE SEQUENCE [LARGE SCALE GENOMIC DNA]</scope>
    <source>
        <strain evidence="2 3">KUS-F28377</strain>
    </source>
</reference>
<feature type="transmembrane region" description="Helical" evidence="1">
    <location>
        <begin position="102"/>
        <end position="125"/>
    </location>
</feature>
<evidence type="ECO:0000313" key="3">
    <source>
        <dbReference type="Proteomes" id="UP000093000"/>
    </source>
</evidence>
<dbReference type="Proteomes" id="UP000093000">
    <property type="component" value="Unassembled WGS sequence"/>
</dbReference>
<dbReference type="AlphaFoldDB" id="A0A1C7NP78"/>
<feature type="transmembrane region" description="Helical" evidence="1">
    <location>
        <begin position="12"/>
        <end position="34"/>
    </location>
</feature>
<keyword evidence="1" id="KW-0812">Transmembrane</keyword>
<evidence type="ECO:0000256" key="1">
    <source>
        <dbReference type="SAM" id="Phobius"/>
    </source>
</evidence>
<dbReference type="EMBL" id="LUGH01000034">
    <property type="protein sequence ID" value="OBZ90780.1"/>
    <property type="molecule type" value="Genomic_DNA"/>
</dbReference>
<keyword evidence="1" id="KW-0472">Membrane</keyword>
<accession>A0A1C7NP78</accession>
<keyword evidence="1" id="KW-1133">Transmembrane helix</keyword>
<evidence type="ECO:0000313" key="2">
    <source>
        <dbReference type="EMBL" id="OBZ90780.1"/>
    </source>
</evidence>
<feature type="transmembrane region" description="Helical" evidence="1">
    <location>
        <begin position="68"/>
        <end position="90"/>
    </location>
</feature>
<dbReference type="OrthoDB" id="2405215at2759"/>
<name>A0A1C7NP78_9FUNG</name>